<organism evidence="11 12">
    <name type="scientific">Ligilactobacillus ruminis</name>
    <dbReference type="NCBI Taxonomy" id="1623"/>
    <lineage>
        <taxon>Bacteria</taxon>
        <taxon>Bacillati</taxon>
        <taxon>Bacillota</taxon>
        <taxon>Bacilli</taxon>
        <taxon>Lactobacillales</taxon>
        <taxon>Lactobacillaceae</taxon>
        <taxon>Ligilactobacillus</taxon>
    </lineage>
</organism>
<gene>
    <name evidence="11" type="ORF">SAMN05216431_11328</name>
</gene>
<keyword evidence="6" id="KW-0238">DNA-binding</keyword>
<dbReference type="InterPro" id="IPR010095">
    <property type="entry name" value="Cas12f1-like_TNB"/>
</dbReference>
<evidence type="ECO:0000313" key="12">
    <source>
        <dbReference type="Proteomes" id="UP000182089"/>
    </source>
</evidence>
<evidence type="ECO:0000256" key="7">
    <source>
        <dbReference type="ARBA" id="ARBA00023172"/>
    </source>
</evidence>
<keyword evidence="4" id="KW-0479">Metal-binding</keyword>
<protein>
    <submittedName>
        <fullName evidence="11">Transposase</fullName>
    </submittedName>
</protein>
<evidence type="ECO:0000256" key="4">
    <source>
        <dbReference type="ARBA" id="ARBA00022723"/>
    </source>
</evidence>
<dbReference type="Pfam" id="PF12323">
    <property type="entry name" value="HTH_OrfB_IS605"/>
    <property type="match status" value="1"/>
</dbReference>
<proteinExistence type="inferred from homology"/>
<dbReference type="InterPro" id="IPR001959">
    <property type="entry name" value="Transposase"/>
</dbReference>
<evidence type="ECO:0000313" key="11">
    <source>
        <dbReference type="EMBL" id="SEM91358.1"/>
    </source>
</evidence>
<dbReference type="NCBIfam" id="TIGR01766">
    <property type="entry name" value="IS200/IS605 family accessory protein TnpB-like domain"/>
    <property type="match status" value="1"/>
</dbReference>
<dbReference type="PANTHER" id="PTHR30405:SF25">
    <property type="entry name" value="RNA-GUIDED DNA ENDONUCLEASE INSQ-RELATED"/>
    <property type="match status" value="1"/>
</dbReference>
<feature type="domain" description="Probable transposase IS891/IS1136/IS1341" evidence="8">
    <location>
        <begin position="167"/>
        <end position="299"/>
    </location>
</feature>
<dbReference type="Pfam" id="PF07282">
    <property type="entry name" value="Cas12f1-like_TNB"/>
    <property type="match status" value="1"/>
</dbReference>
<dbReference type="InterPro" id="IPR021027">
    <property type="entry name" value="Transposase_put_HTH"/>
</dbReference>
<evidence type="ECO:0000256" key="1">
    <source>
        <dbReference type="ARBA" id="ARBA00008761"/>
    </source>
</evidence>
<evidence type="ECO:0000256" key="2">
    <source>
        <dbReference type="ARBA" id="ARBA00011044"/>
    </source>
</evidence>
<evidence type="ECO:0000256" key="5">
    <source>
        <dbReference type="ARBA" id="ARBA00022833"/>
    </source>
</evidence>
<feature type="domain" description="Transposase putative helix-turn-helix" evidence="10">
    <location>
        <begin position="1"/>
        <end position="47"/>
    </location>
</feature>
<keyword evidence="5" id="KW-0862">Zinc</keyword>
<dbReference type="PANTHER" id="PTHR30405">
    <property type="entry name" value="TRANSPOSASE"/>
    <property type="match status" value="1"/>
</dbReference>
<dbReference type="EMBL" id="FOCC01000013">
    <property type="protein sequence ID" value="SEM91358.1"/>
    <property type="molecule type" value="Genomic_DNA"/>
</dbReference>
<name>A0ABY1ADB5_9LACO</name>
<sequence>MTKVVKGIKLRLYPNQSQREQIWQMFGNDRFVWNQMLEMAKERYQNNPNSLFINEYGMNYLLKPLKREYTFLKDSDSTSFQVVNHNLAQAFNTLFRHRGGYPHFKNRHSLRQSYTGRSTCKVLARRRMQLPKLGAIRTSKTGRVGDAKIKRYTVSYEPTGRYYLSLMVEAEVNQLPKTHQAVGLDMGLADLAISSDGVKYGTFNAKRLEKQAVQWKRKYSRRRYLAQCQVWNWNHNRSDHLEDLDDYSNWQRARVNKARCQKRIANKRRDYLHKLTTDLVRNYDVIVIEDLRTKNLQKNHHLAKSIANASWYQFRTMLEYKCAWYGKQLVVVKPDYTSQICSNCGFNSGKKPLEVREWTCPKCGIHHDRDVNAAVNILYKGLNAIGQELALVKQRSSVSQVAGIPV</sequence>
<keyword evidence="7" id="KW-0233">DNA recombination</keyword>
<comment type="similarity">
    <text evidence="1">In the C-terminal section; belongs to the transposase 35 family.</text>
</comment>
<comment type="caution">
    <text evidence="11">The sequence shown here is derived from an EMBL/GenBank/DDBJ whole genome shotgun (WGS) entry which is preliminary data.</text>
</comment>
<dbReference type="NCBIfam" id="NF040570">
    <property type="entry name" value="guided_TnpB"/>
    <property type="match status" value="1"/>
</dbReference>
<evidence type="ECO:0000259" key="9">
    <source>
        <dbReference type="Pfam" id="PF07282"/>
    </source>
</evidence>
<dbReference type="Proteomes" id="UP000182089">
    <property type="component" value="Unassembled WGS sequence"/>
</dbReference>
<evidence type="ECO:0000256" key="3">
    <source>
        <dbReference type="ARBA" id="ARBA00022578"/>
    </source>
</evidence>
<comment type="similarity">
    <text evidence="2">In the N-terminal section; belongs to the transposase 2 family.</text>
</comment>
<dbReference type="Pfam" id="PF01385">
    <property type="entry name" value="OrfB_IS605"/>
    <property type="match status" value="1"/>
</dbReference>
<reference evidence="11 12" key="1">
    <citation type="submission" date="2016-10" db="EMBL/GenBank/DDBJ databases">
        <authorList>
            <person name="Varghese N."/>
            <person name="Submissions S."/>
        </authorList>
    </citation>
    <scope>NUCLEOTIDE SEQUENCE [LARGE SCALE GENOMIC DNA]</scope>
    <source>
        <strain evidence="11 12">WC1T17</strain>
    </source>
</reference>
<dbReference type="InterPro" id="IPR051399">
    <property type="entry name" value="RNA-guided_DNA_endo/Transpos"/>
</dbReference>
<accession>A0ABY1ADB5</accession>
<evidence type="ECO:0000259" key="8">
    <source>
        <dbReference type="Pfam" id="PF01385"/>
    </source>
</evidence>
<feature type="domain" description="Cas12f1-like TNB" evidence="9">
    <location>
        <begin position="311"/>
        <end position="377"/>
    </location>
</feature>
<keyword evidence="3" id="KW-0815">Transposition</keyword>
<evidence type="ECO:0000256" key="6">
    <source>
        <dbReference type="ARBA" id="ARBA00023125"/>
    </source>
</evidence>
<evidence type="ECO:0000259" key="10">
    <source>
        <dbReference type="Pfam" id="PF12323"/>
    </source>
</evidence>